<feature type="transmembrane region" description="Helical" evidence="1">
    <location>
        <begin position="28"/>
        <end position="49"/>
    </location>
</feature>
<proteinExistence type="predicted"/>
<dbReference type="RefSeq" id="WP_125403343.1">
    <property type="nucleotide sequence ID" value="NZ_JBEHHI010000004.1"/>
</dbReference>
<name>A0ABV3XXT1_9RHOB</name>
<protein>
    <submittedName>
        <fullName evidence="2">Uncharacterized protein</fullName>
    </submittedName>
</protein>
<keyword evidence="1" id="KW-0812">Transmembrane</keyword>
<keyword evidence="1" id="KW-1133">Transmembrane helix</keyword>
<dbReference type="EMBL" id="JBEHHI010000004">
    <property type="protein sequence ID" value="MEX5730173.1"/>
    <property type="molecule type" value="Genomic_DNA"/>
</dbReference>
<gene>
    <name evidence="2" type="ORF">Ga0609869_003526</name>
</gene>
<sequence>MASLISFVAGFVIYARYQVTIFDLPAPVAAGLLYAVVVGAAALLTAIFLPRLRFMVEAMAFGRLIYAGLSHEFPEFGTLMASSPFYSATAVVAGGILCGRVLYGTNEKHALRSHASMAWAETFTRWIDDTQGRARDALYPVAPMPLSIPAAIRPGRAIRD</sequence>
<comment type="caution">
    <text evidence="2">The sequence shown here is derived from an EMBL/GenBank/DDBJ whole genome shotgun (WGS) entry which is preliminary data.</text>
</comment>
<evidence type="ECO:0000256" key="1">
    <source>
        <dbReference type="SAM" id="Phobius"/>
    </source>
</evidence>
<reference evidence="2 3" key="1">
    <citation type="submission" date="2024-06" db="EMBL/GenBank/DDBJ databases">
        <title>Genome of Rhodovulum iodosum, a marine photoferrotroph.</title>
        <authorList>
            <person name="Bianchini G."/>
            <person name="Nikeleit V."/>
            <person name="Kappler A."/>
            <person name="Bryce C."/>
            <person name="Sanchez-Baracaldo P."/>
        </authorList>
    </citation>
    <scope>NUCLEOTIDE SEQUENCE [LARGE SCALE GENOMIC DNA]</scope>
    <source>
        <strain evidence="2 3">UT/N1</strain>
    </source>
</reference>
<evidence type="ECO:0000313" key="2">
    <source>
        <dbReference type="EMBL" id="MEX5730173.1"/>
    </source>
</evidence>
<keyword evidence="3" id="KW-1185">Reference proteome</keyword>
<accession>A0ABV3XXT1</accession>
<evidence type="ECO:0000313" key="3">
    <source>
        <dbReference type="Proteomes" id="UP001560019"/>
    </source>
</evidence>
<dbReference type="Proteomes" id="UP001560019">
    <property type="component" value="Unassembled WGS sequence"/>
</dbReference>
<organism evidence="2 3">
    <name type="scientific">Rhodovulum iodosum</name>
    <dbReference type="NCBI Taxonomy" id="68291"/>
    <lineage>
        <taxon>Bacteria</taxon>
        <taxon>Pseudomonadati</taxon>
        <taxon>Pseudomonadota</taxon>
        <taxon>Alphaproteobacteria</taxon>
        <taxon>Rhodobacterales</taxon>
        <taxon>Paracoccaceae</taxon>
        <taxon>Rhodovulum</taxon>
    </lineage>
</organism>
<keyword evidence="1" id="KW-0472">Membrane</keyword>